<sequence length="247" mass="27941">MRIFSWVQSKLNGKQGSRFDVGPSSSHYTTKKSSCRQDFKDFPQTFFAIGTFGNNDLQEDSQMAQSSCETLELLHKISDLNIEEVIKLQQEISKLLSLQLSSSTGGADFSLNDSVNSSLTPETDNISSLKIGKGSTDDSEDSKITLNKLKDLLSDNHNGIRQRSLSFLLKKMFISRSCLSTQQSLRNSISESKVEKILRKIIHKKIHPQTVPRPPSMKYLQKNKEEEKVEDGCKWIKTDSEYIVLEI</sequence>
<evidence type="ECO:0000313" key="5">
    <source>
        <dbReference type="Proteomes" id="UP000829196"/>
    </source>
</evidence>
<dbReference type="PANTHER" id="PTHR34045:SF3">
    <property type="entry name" value="PROTEIN LAZY 4"/>
    <property type="match status" value="1"/>
</dbReference>
<dbReference type="EMBL" id="JAGYWB010000017">
    <property type="protein sequence ID" value="KAI0495081.1"/>
    <property type="molecule type" value="Genomic_DNA"/>
</dbReference>
<reference evidence="4" key="1">
    <citation type="journal article" date="2022" name="Front. Genet.">
        <title>Chromosome-Scale Assembly of the Dendrobium nobile Genome Provides Insights Into the Molecular Mechanism of the Biosynthesis of the Medicinal Active Ingredient of Dendrobium.</title>
        <authorList>
            <person name="Xu Q."/>
            <person name="Niu S.-C."/>
            <person name="Li K.-L."/>
            <person name="Zheng P.-J."/>
            <person name="Zhang X.-J."/>
            <person name="Jia Y."/>
            <person name="Liu Y."/>
            <person name="Niu Y.-X."/>
            <person name="Yu L.-H."/>
            <person name="Chen D.-F."/>
            <person name="Zhang G.-Q."/>
        </authorList>
    </citation>
    <scope>NUCLEOTIDE SEQUENCE</scope>
    <source>
        <tissue evidence="4">Leaf</tissue>
    </source>
</reference>
<evidence type="ECO:0000256" key="1">
    <source>
        <dbReference type="ARBA" id="ARBA00022604"/>
    </source>
</evidence>
<dbReference type="Proteomes" id="UP000829196">
    <property type="component" value="Unassembled WGS sequence"/>
</dbReference>
<organism evidence="4 5">
    <name type="scientific">Dendrobium nobile</name>
    <name type="common">Orchid</name>
    <dbReference type="NCBI Taxonomy" id="94219"/>
    <lineage>
        <taxon>Eukaryota</taxon>
        <taxon>Viridiplantae</taxon>
        <taxon>Streptophyta</taxon>
        <taxon>Embryophyta</taxon>
        <taxon>Tracheophyta</taxon>
        <taxon>Spermatophyta</taxon>
        <taxon>Magnoliopsida</taxon>
        <taxon>Liliopsida</taxon>
        <taxon>Asparagales</taxon>
        <taxon>Orchidaceae</taxon>
        <taxon>Epidendroideae</taxon>
        <taxon>Malaxideae</taxon>
        <taxon>Dendrobiinae</taxon>
        <taxon>Dendrobium</taxon>
    </lineage>
</organism>
<evidence type="ECO:0000313" key="4">
    <source>
        <dbReference type="EMBL" id="KAI0495081.1"/>
    </source>
</evidence>
<feature type="region of interest" description="Disordered" evidence="3">
    <location>
        <begin position="111"/>
        <end position="141"/>
    </location>
</feature>
<comment type="caution">
    <text evidence="4">The sequence shown here is derived from an EMBL/GenBank/DDBJ whole genome shotgun (WGS) entry which is preliminary data.</text>
</comment>
<keyword evidence="5" id="KW-1185">Reference proteome</keyword>
<proteinExistence type="inferred from homology"/>
<dbReference type="OrthoDB" id="1729737at2759"/>
<dbReference type="AlphaFoldDB" id="A0A8T3AGD2"/>
<dbReference type="InterPro" id="IPR044683">
    <property type="entry name" value="LAZY"/>
</dbReference>
<accession>A0A8T3AGD2</accession>
<dbReference type="GO" id="GO:0040008">
    <property type="term" value="P:regulation of growth"/>
    <property type="evidence" value="ECO:0007669"/>
    <property type="project" value="InterPro"/>
</dbReference>
<dbReference type="GO" id="GO:0009630">
    <property type="term" value="P:gravitropism"/>
    <property type="evidence" value="ECO:0007669"/>
    <property type="project" value="InterPro"/>
</dbReference>
<dbReference type="SMR" id="A0A8T3AGD2"/>
<protein>
    <submittedName>
        <fullName evidence="4">Uncharacterized protein</fullName>
    </submittedName>
</protein>
<keyword evidence="1" id="KW-0341">Growth regulation</keyword>
<feature type="compositionally biased region" description="Polar residues" evidence="3">
    <location>
        <begin position="111"/>
        <end position="128"/>
    </location>
</feature>
<gene>
    <name evidence="4" type="ORF">KFK09_025228</name>
</gene>
<evidence type="ECO:0000256" key="2">
    <source>
        <dbReference type="ARBA" id="ARBA00024198"/>
    </source>
</evidence>
<name>A0A8T3AGD2_DENNO</name>
<comment type="similarity">
    <text evidence="2">Belongs to the LAZY family.</text>
</comment>
<evidence type="ECO:0000256" key="3">
    <source>
        <dbReference type="SAM" id="MobiDB-lite"/>
    </source>
</evidence>
<dbReference type="PANTHER" id="PTHR34045">
    <property type="entry name" value="OS03G0406300 PROTEIN"/>
    <property type="match status" value="1"/>
</dbReference>